<evidence type="ECO:0000313" key="3">
    <source>
        <dbReference type="Proteomes" id="UP000242519"/>
    </source>
</evidence>
<gene>
    <name evidence="2" type="ORF">B2J93_2057</name>
</gene>
<accession>A0A218Z7L1</accession>
<organism evidence="2 3">
    <name type="scientific">Diplocarpon coronariae</name>
    <dbReference type="NCBI Taxonomy" id="2795749"/>
    <lineage>
        <taxon>Eukaryota</taxon>
        <taxon>Fungi</taxon>
        <taxon>Dikarya</taxon>
        <taxon>Ascomycota</taxon>
        <taxon>Pezizomycotina</taxon>
        <taxon>Leotiomycetes</taxon>
        <taxon>Helotiales</taxon>
        <taxon>Drepanopezizaceae</taxon>
        <taxon>Diplocarpon</taxon>
    </lineage>
</organism>
<dbReference type="AlphaFoldDB" id="A0A218Z7L1"/>
<protein>
    <submittedName>
        <fullName evidence="2">Uncharacterized protein</fullName>
    </submittedName>
</protein>
<feature type="region of interest" description="Disordered" evidence="1">
    <location>
        <begin position="148"/>
        <end position="184"/>
    </location>
</feature>
<sequence length="229" mass="24503">MRIRNLAALGVVAAELRPADSLGSRLISCPRDDGVVLEHVSRSPACVAARQPRVRDERASSPGSRVIPRPAWSCTSMGASVVARTHALCPHHVPAGCFVVKSVASASEGHAPGRGSTADTLAALSHPHLEIGRSEDLQPWPEVVVSPRVGGLGGQGEKDGENVMSLSSGRCDPTRVGRGMNEKRREATRKLWTMALPTKTTCVPTADRSIEPRLHETDRITLLQRTPPQ</sequence>
<evidence type="ECO:0000256" key="1">
    <source>
        <dbReference type="SAM" id="MobiDB-lite"/>
    </source>
</evidence>
<evidence type="ECO:0000313" key="2">
    <source>
        <dbReference type="EMBL" id="OWP04049.1"/>
    </source>
</evidence>
<dbReference type="Proteomes" id="UP000242519">
    <property type="component" value="Unassembled WGS sequence"/>
</dbReference>
<reference evidence="2 3" key="1">
    <citation type="submission" date="2017-04" db="EMBL/GenBank/DDBJ databases">
        <title>Draft genome sequence of Marssonina coronaria NL1: causal agent of apple blotch.</title>
        <authorList>
            <person name="Cheng Q."/>
        </authorList>
    </citation>
    <scope>NUCLEOTIDE SEQUENCE [LARGE SCALE GENOMIC DNA]</scope>
    <source>
        <strain evidence="2 3">NL1</strain>
    </source>
</reference>
<dbReference type="EMBL" id="MZNU01000136">
    <property type="protein sequence ID" value="OWP04049.1"/>
    <property type="molecule type" value="Genomic_DNA"/>
</dbReference>
<feature type="compositionally biased region" description="Basic and acidic residues" evidence="1">
    <location>
        <begin position="172"/>
        <end position="184"/>
    </location>
</feature>
<dbReference type="InParanoid" id="A0A218Z7L1"/>
<comment type="caution">
    <text evidence="2">The sequence shown here is derived from an EMBL/GenBank/DDBJ whole genome shotgun (WGS) entry which is preliminary data.</text>
</comment>
<keyword evidence="3" id="KW-1185">Reference proteome</keyword>
<name>A0A218Z7L1_9HELO</name>
<proteinExistence type="predicted"/>